<dbReference type="InterPro" id="IPR006121">
    <property type="entry name" value="HMA_dom"/>
</dbReference>
<keyword evidence="1" id="KW-0479">Metal-binding</keyword>
<feature type="non-terminal residue" evidence="3">
    <location>
        <position position="1"/>
    </location>
</feature>
<dbReference type="Gene3D" id="3.30.70.100">
    <property type="match status" value="1"/>
</dbReference>
<name>A0ABQ5RZG4_9CHLO</name>
<organism evidence="3 4">
    <name type="scientific">Volvox africanus</name>
    <dbReference type="NCBI Taxonomy" id="51714"/>
    <lineage>
        <taxon>Eukaryota</taxon>
        <taxon>Viridiplantae</taxon>
        <taxon>Chlorophyta</taxon>
        <taxon>core chlorophytes</taxon>
        <taxon>Chlorophyceae</taxon>
        <taxon>CS clade</taxon>
        <taxon>Chlamydomonadales</taxon>
        <taxon>Volvocaceae</taxon>
        <taxon>Volvox</taxon>
    </lineage>
</organism>
<dbReference type="PANTHER" id="PTHR22814:SF287">
    <property type="entry name" value="COPPER TRANSPORT PROTEIN ATX1"/>
    <property type="match status" value="1"/>
</dbReference>
<dbReference type="PROSITE" id="PS50846">
    <property type="entry name" value="HMA_2"/>
    <property type="match status" value="1"/>
</dbReference>
<evidence type="ECO:0000256" key="1">
    <source>
        <dbReference type="ARBA" id="ARBA00022723"/>
    </source>
</evidence>
<dbReference type="InterPro" id="IPR036163">
    <property type="entry name" value="HMA_dom_sf"/>
</dbReference>
<dbReference type="PANTHER" id="PTHR22814">
    <property type="entry name" value="COPPER TRANSPORT PROTEIN ATOX1-RELATED"/>
    <property type="match status" value="1"/>
</dbReference>
<reference evidence="3 4" key="1">
    <citation type="journal article" date="2023" name="IScience">
        <title>Expanded male sex-determining region conserved during the evolution of homothallism in the green alga Volvox.</title>
        <authorList>
            <person name="Yamamoto K."/>
            <person name="Matsuzaki R."/>
            <person name="Mahakham W."/>
            <person name="Heman W."/>
            <person name="Sekimoto H."/>
            <person name="Kawachi M."/>
            <person name="Minakuchi Y."/>
            <person name="Toyoda A."/>
            <person name="Nozaki H."/>
        </authorList>
    </citation>
    <scope>NUCLEOTIDE SEQUENCE [LARGE SCALE GENOMIC DNA]</scope>
    <source>
        <strain evidence="3 4">NIES-4468</strain>
    </source>
</reference>
<gene>
    <name evidence="3" type="ORF">VaNZ11_005023</name>
</gene>
<protein>
    <recommendedName>
        <fullName evidence="2">HMA domain-containing protein</fullName>
    </recommendedName>
</protein>
<evidence type="ECO:0000259" key="2">
    <source>
        <dbReference type="PROSITE" id="PS50846"/>
    </source>
</evidence>
<dbReference type="Pfam" id="PF00403">
    <property type="entry name" value="HMA"/>
    <property type="match status" value="1"/>
</dbReference>
<keyword evidence="4" id="KW-1185">Reference proteome</keyword>
<proteinExistence type="predicted"/>
<dbReference type="Proteomes" id="UP001165090">
    <property type="component" value="Unassembled WGS sequence"/>
</dbReference>
<evidence type="ECO:0000313" key="4">
    <source>
        <dbReference type="Proteomes" id="UP001165090"/>
    </source>
</evidence>
<evidence type="ECO:0000313" key="3">
    <source>
        <dbReference type="EMBL" id="GLI62406.1"/>
    </source>
</evidence>
<dbReference type="CDD" id="cd00371">
    <property type="entry name" value="HMA"/>
    <property type="match status" value="1"/>
</dbReference>
<feature type="domain" description="HMA" evidence="2">
    <location>
        <begin position="43"/>
        <end position="106"/>
    </location>
</feature>
<sequence>INLAEIGCASTQLKLLYRKGFFHRSNGVFNLYTSVYDLLICKMTEVVLKVEMMCNGCVAAVQRVLGKMEGVESYNVSLEDQKVVVKGNVNPQDVLEKISKTGKKTELVS</sequence>
<accession>A0ABQ5RZG4</accession>
<dbReference type="SUPFAM" id="SSF55008">
    <property type="entry name" value="HMA, heavy metal-associated domain"/>
    <property type="match status" value="1"/>
</dbReference>
<dbReference type="EMBL" id="BSDZ01000013">
    <property type="protein sequence ID" value="GLI62406.1"/>
    <property type="molecule type" value="Genomic_DNA"/>
</dbReference>
<comment type="caution">
    <text evidence="3">The sequence shown here is derived from an EMBL/GenBank/DDBJ whole genome shotgun (WGS) entry which is preliminary data.</text>
</comment>